<dbReference type="Proteomes" id="UP001443914">
    <property type="component" value="Unassembled WGS sequence"/>
</dbReference>
<protein>
    <recommendedName>
        <fullName evidence="2">ABC1 atypical kinase-like domain-containing protein</fullName>
    </recommendedName>
</protein>
<proteinExistence type="inferred from homology"/>
<dbReference type="InterPro" id="IPR011009">
    <property type="entry name" value="Kinase-like_dom_sf"/>
</dbReference>
<reference evidence="3" key="1">
    <citation type="submission" date="2024-03" db="EMBL/GenBank/DDBJ databases">
        <title>WGS assembly of Saponaria officinalis var. Norfolk2.</title>
        <authorList>
            <person name="Jenkins J."/>
            <person name="Shu S."/>
            <person name="Grimwood J."/>
            <person name="Barry K."/>
            <person name="Goodstein D."/>
            <person name="Schmutz J."/>
            <person name="Leebens-Mack J."/>
            <person name="Osbourn A."/>
        </authorList>
    </citation>
    <scope>NUCLEOTIDE SEQUENCE [LARGE SCALE GENOMIC DNA]</scope>
    <source>
        <strain evidence="3">JIC</strain>
    </source>
</reference>
<dbReference type="EMBL" id="JBDFQZ010000007">
    <property type="protein sequence ID" value="KAK9706625.1"/>
    <property type="molecule type" value="Genomic_DNA"/>
</dbReference>
<dbReference type="Pfam" id="PF03109">
    <property type="entry name" value="ABC1"/>
    <property type="match status" value="1"/>
</dbReference>
<evidence type="ECO:0000313" key="4">
    <source>
        <dbReference type="Proteomes" id="UP001443914"/>
    </source>
</evidence>
<dbReference type="PANTHER" id="PTHR45890:SF1">
    <property type="entry name" value="AARF DOMAIN CONTAINING KINASE 2"/>
    <property type="match status" value="1"/>
</dbReference>
<comment type="similarity">
    <text evidence="1">Belongs to the protein kinase superfamily. ADCK protein kinase family.</text>
</comment>
<evidence type="ECO:0000313" key="3">
    <source>
        <dbReference type="EMBL" id="KAK9706625.1"/>
    </source>
</evidence>
<sequence>MSRLFMLGNLRKAANLILETRNTSNLGLKIHPTYRVCGQSAQQYRLYSQFRQHNVGLARNSLFRKNEYSYMRSITRNYSVFHANNIMRHHALNAWKRVSKMRSSQGSAIPSISMIAKAFTIASTRSHFLLPGLFTILFGEMTQTQKTYSESDYMPPKNAAYLRAQDGHAYLSRLLLDVVEVFILLLRAVYLSFLFTPSIVMAPFADSFGPEFRTLWLRVVHQTLELAGPAFIKWGQWAATRPDLFPKDLCTELSKLHSKAPEHSFQFTKKTVEQAFGRKLTEIFEVFEEKPVASGSIAQVHRAVVRHRYPRQSMKPIEVAVKVRHPGVGESIRRDFAIINAVAKVSTYIPTLKWLRLDESVQQFAVFMLSQVDLAREAAHLNRFIYNFRRWRDVSFPKPLYPLVHPAVLVETFEHGESVAHYVDGLDGHERFRTALAHLGTHALLKMLLVDNFIHADMHPGNILVRMKGKPKRESKTKPHVIFIDVGMTAELAKTDRVTLLEFFKAVARRDGRTVAECTLQMSKKQNCPNPQAFIQEVKESFDFWGTPEGDLVHPADAMQQLLEQVRRHKVNIDGNVCTVIVTTLVLEGWQRKLDPDYDVMKTLQTLLFKADWAQSLSYTIEGLMAP</sequence>
<dbReference type="SUPFAM" id="SSF56112">
    <property type="entry name" value="Protein kinase-like (PK-like)"/>
    <property type="match status" value="1"/>
</dbReference>
<keyword evidence="4" id="KW-1185">Reference proteome</keyword>
<dbReference type="AlphaFoldDB" id="A0AAW1JSB7"/>
<dbReference type="InterPro" id="IPR052402">
    <property type="entry name" value="ADCK_kinase"/>
</dbReference>
<dbReference type="InterPro" id="IPR044095">
    <property type="entry name" value="ADCK2_dom"/>
</dbReference>
<dbReference type="PANTHER" id="PTHR45890">
    <property type="entry name" value="AARF DOMAIN CONTAINING KINASE 2 (PREDICTED)"/>
    <property type="match status" value="1"/>
</dbReference>
<accession>A0AAW1JSB7</accession>
<gene>
    <name evidence="3" type="ORF">RND81_07G140000</name>
</gene>
<comment type="caution">
    <text evidence="3">The sequence shown here is derived from an EMBL/GenBank/DDBJ whole genome shotgun (WGS) entry which is preliminary data.</text>
</comment>
<evidence type="ECO:0000256" key="1">
    <source>
        <dbReference type="ARBA" id="ARBA00009670"/>
    </source>
</evidence>
<dbReference type="InterPro" id="IPR004147">
    <property type="entry name" value="ABC1_dom"/>
</dbReference>
<dbReference type="CDD" id="cd13971">
    <property type="entry name" value="ADCK2-like"/>
    <property type="match status" value="1"/>
</dbReference>
<organism evidence="3 4">
    <name type="scientific">Saponaria officinalis</name>
    <name type="common">Common soapwort</name>
    <name type="synonym">Lychnis saponaria</name>
    <dbReference type="NCBI Taxonomy" id="3572"/>
    <lineage>
        <taxon>Eukaryota</taxon>
        <taxon>Viridiplantae</taxon>
        <taxon>Streptophyta</taxon>
        <taxon>Embryophyta</taxon>
        <taxon>Tracheophyta</taxon>
        <taxon>Spermatophyta</taxon>
        <taxon>Magnoliopsida</taxon>
        <taxon>eudicotyledons</taxon>
        <taxon>Gunneridae</taxon>
        <taxon>Pentapetalae</taxon>
        <taxon>Caryophyllales</taxon>
        <taxon>Caryophyllaceae</taxon>
        <taxon>Caryophylleae</taxon>
        <taxon>Saponaria</taxon>
    </lineage>
</organism>
<name>A0AAW1JSB7_SAPOF</name>
<evidence type="ECO:0000259" key="2">
    <source>
        <dbReference type="Pfam" id="PF03109"/>
    </source>
</evidence>
<feature type="domain" description="ABC1 atypical kinase-like" evidence="2">
    <location>
        <begin position="255"/>
        <end position="517"/>
    </location>
</feature>